<organism evidence="2 3">
    <name type="scientific">Oedothorax gibbosus</name>
    <dbReference type="NCBI Taxonomy" id="931172"/>
    <lineage>
        <taxon>Eukaryota</taxon>
        <taxon>Metazoa</taxon>
        <taxon>Ecdysozoa</taxon>
        <taxon>Arthropoda</taxon>
        <taxon>Chelicerata</taxon>
        <taxon>Arachnida</taxon>
        <taxon>Araneae</taxon>
        <taxon>Araneomorphae</taxon>
        <taxon>Entelegynae</taxon>
        <taxon>Araneoidea</taxon>
        <taxon>Linyphiidae</taxon>
        <taxon>Erigoninae</taxon>
        <taxon>Oedothorax</taxon>
    </lineage>
</organism>
<feature type="compositionally biased region" description="Polar residues" evidence="1">
    <location>
        <begin position="290"/>
        <end position="303"/>
    </location>
</feature>
<feature type="compositionally biased region" description="Basic and acidic residues" evidence="1">
    <location>
        <begin position="7"/>
        <end position="23"/>
    </location>
</feature>
<feature type="region of interest" description="Disordered" evidence="1">
    <location>
        <begin position="290"/>
        <end position="313"/>
    </location>
</feature>
<dbReference type="EMBL" id="JAFNEN010000368">
    <property type="protein sequence ID" value="KAG8184605.1"/>
    <property type="molecule type" value="Genomic_DNA"/>
</dbReference>
<feature type="compositionally biased region" description="Low complexity" evidence="1">
    <location>
        <begin position="100"/>
        <end position="114"/>
    </location>
</feature>
<feature type="compositionally biased region" description="Low complexity" evidence="1">
    <location>
        <begin position="550"/>
        <end position="560"/>
    </location>
</feature>
<feature type="region of interest" description="Disordered" evidence="1">
    <location>
        <begin position="499"/>
        <end position="599"/>
    </location>
</feature>
<feature type="region of interest" description="Disordered" evidence="1">
    <location>
        <begin position="434"/>
        <end position="467"/>
    </location>
</feature>
<feature type="region of interest" description="Disordered" evidence="1">
    <location>
        <begin position="179"/>
        <end position="202"/>
    </location>
</feature>
<feature type="compositionally biased region" description="Basic residues" evidence="1">
    <location>
        <begin position="500"/>
        <end position="511"/>
    </location>
</feature>
<proteinExistence type="predicted"/>
<evidence type="ECO:0000313" key="3">
    <source>
        <dbReference type="Proteomes" id="UP000827092"/>
    </source>
</evidence>
<feature type="region of interest" description="Disordered" evidence="1">
    <location>
        <begin position="612"/>
        <end position="666"/>
    </location>
</feature>
<feature type="region of interest" description="Disordered" evidence="1">
    <location>
        <begin position="1"/>
        <end position="23"/>
    </location>
</feature>
<feature type="region of interest" description="Disordered" evidence="1">
    <location>
        <begin position="71"/>
        <end position="167"/>
    </location>
</feature>
<feature type="compositionally biased region" description="Low complexity" evidence="1">
    <location>
        <begin position="877"/>
        <end position="890"/>
    </location>
</feature>
<sequence length="961" mass="103116">MAACPEETPKEPRKIYTENTLNHERNKNSCNELVNLNKNHNNFSEGGVAGEVSTLSEAEFLQLMIEASTFNKSSSQESPLLQKLREDNPITDTEPPPPRTTGSSRSSHLPSSRTSDGRKKHTRNSIHQSQSLQDLLATPTEDSSGGSRGHQRRRQAHRTHSLSSEDVDADSLALLKKLGKKSRKQDMCSNLPKGAEDGASSPLEIKEIQSPAEESSSQGEPSSNGVAASNSKFYVDCNDVDSTVSFPLKLVSSLEGEQGGGGGRFPIVPWPRPLQVQSFFSSLPMDTDTFSGSDKQALSTDINGNPFASRSSRSSNLASFVSSTLMDYSSGGGANDATKNRKNKRTHRNTANNKGVLSENIAGHRGKDDIDSLLQFINSSDKKAKQAKGGQVDQKKALVKSGGQKKKRSSSLENIRTTSSNDVFLFEPRPDKVLDINSNEESNHREDVAEEGVGHSSTESSLRASSPEAGVSSFAADFYSMRADVSSQTVEGDSGFSVVVKKKQRKKHQGKLRSEAHRWRNAQAQQRKKGLMLPLSESKCGKQDARRKSTSSVPHSDPSSADNSDLDSVHSLPVRGSVPHPTRPHPHTTPSSSSSTPQASYADIARMTPSVKAPPLRQHEGKESSPNPALAKSQEGPSLKRRSSEVSAGPGVHLVERETEMPPSSVDAEVKVCSPGISGSSGIDTIPAVSGPSNPVPCPGVLSSGAALSGSTSTVPGSSVTPDAKVMPNPKSTREINTQTEPESVIEKSDVSSAKKCDQPSPRNECASCSLCKNLCACSKPAMCATDAPTKETSCGVCSSRKSCTCSKPAPAVRSKSLDIPPVIMDNMPEEANPCDVSFGFGIEEVLDMTSTDPESPQSSDSSGIVVIIRGSETDARSSPPSRAAADLSPEQSSHVRRVSYGGDRNLCYTETNVNVKRFNHSELTRFLGNEFYSIEKEINGISGRRNRPRVEYYVDSSEDA</sequence>
<gene>
    <name evidence="2" type="ORF">JTE90_005218</name>
</gene>
<feature type="region of interest" description="Disordered" evidence="1">
    <location>
        <begin position="873"/>
        <end position="899"/>
    </location>
</feature>
<feature type="compositionally biased region" description="Low complexity" evidence="1">
    <location>
        <begin position="588"/>
        <end position="597"/>
    </location>
</feature>
<feature type="compositionally biased region" description="Low complexity" evidence="1">
    <location>
        <begin position="707"/>
        <end position="722"/>
    </location>
</feature>
<reference evidence="2 3" key="1">
    <citation type="journal article" date="2022" name="Nat. Ecol. Evol.">
        <title>A masculinizing supergene underlies an exaggerated male reproductive morph in a spider.</title>
        <authorList>
            <person name="Hendrickx F."/>
            <person name="De Corte Z."/>
            <person name="Sonet G."/>
            <person name="Van Belleghem S.M."/>
            <person name="Kostlbacher S."/>
            <person name="Vangestel C."/>
        </authorList>
    </citation>
    <scope>NUCLEOTIDE SEQUENCE [LARGE SCALE GENOMIC DNA]</scope>
    <source>
        <strain evidence="2">W744_W776</strain>
    </source>
</reference>
<dbReference type="Proteomes" id="UP000827092">
    <property type="component" value="Unassembled WGS sequence"/>
</dbReference>
<feature type="region of interest" description="Disordered" evidence="1">
    <location>
        <begin position="329"/>
        <end position="354"/>
    </location>
</feature>
<accession>A0AAV6UJL1</accession>
<keyword evidence="3" id="KW-1185">Reference proteome</keyword>
<dbReference type="AlphaFoldDB" id="A0AAV6UJL1"/>
<feature type="region of interest" description="Disordered" evidence="1">
    <location>
        <begin position="707"/>
        <end position="747"/>
    </location>
</feature>
<evidence type="ECO:0000313" key="2">
    <source>
        <dbReference type="EMBL" id="KAG8184605.1"/>
    </source>
</evidence>
<name>A0AAV6UJL1_9ARAC</name>
<protein>
    <submittedName>
        <fullName evidence="2">Uncharacterized protein</fullName>
    </submittedName>
</protein>
<comment type="caution">
    <text evidence="2">The sequence shown here is derived from an EMBL/GenBank/DDBJ whole genome shotgun (WGS) entry which is preliminary data.</text>
</comment>
<feature type="region of interest" description="Disordered" evidence="1">
    <location>
        <begin position="385"/>
        <end position="414"/>
    </location>
</feature>
<feature type="compositionally biased region" description="Polar residues" evidence="1">
    <location>
        <begin position="455"/>
        <end position="464"/>
    </location>
</feature>
<evidence type="ECO:0000256" key="1">
    <source>
        <dbReference type="SAM" id="MobiDB-lite"/>
    </source>
</evidence>
<feature type="compositionally biased region" description="Basic residues" evidence="1">
    <location>
        <begin position="149"/>
        <end position="160"/>
    </location>
</feature>